<comment type="caution">
    <text evidence="8">The sequence shown here is derived from an EMBL/GenBank/DDBJ whole genome shotgun (WGS) entry which is preliminary data.</text>
</comment>
<dbReference type="InterPro" id="IPR045529">
    <property type="entry name" value="DUF6469"/>
</dbReference>
<dbReference type="InterPro" id="IPR041679">
    <property type="entry name" value="DNA2/NAM7-like_C"/>
</dbReference>
<proteinExistence type="predicted"/>
<dbReference type="InterPro" id="IPR027417">
    <property type="entry name" value="P-loop_NTPase"/>
</dbReference>
<dbReference type="InterPro" id="IPR018228">
    <property type="entry name" value="DNase_TatD-rel_CS"/>
</dbReference>
<evidence type="ECO:0000256" key="2">
    <source>
        <dbReference type="ARBA" id="ARBA00022801"/>
    </source>
</evidence>
<dbReference type="GO" id="GO:0004386">
    <property type="term" value="F:helicase activity"/>
    <property type="evidence" value="ECO:0007669"/>
    <property type="project" value="UniProtKB-UniRule"/>
</dbReference>
<keyword evidence="4 5" id="KW-0067">ATP-binding</keyword>
<dbReference type="InterPro" id="IPR047187">
    <property type="entry name" value="SF1_C_Upf1"/>
</dbReference>
<dbReference type="InterPro" id="IPR039904">
    <property type="entry name" value="TRANK1"/>
</dbReference>
<sequence length="2747" mass="314016">MEGGYLGKKNKGVFQTHYLDFSDLIFSWSLEDILNEELYKLKVEEIPFTFQSEEHYLGSFVYPLLEETRAELASSMDSMDKAPHAEVLSLNKELHRLHYHVTVDTWKNRCSERGKKPYRTLPGDLILLVDGKPESVSELQHLGRTWTFALVNEITDNENEDDATSVHFIVEPSKRIEFQHGLFVIFLMNITTHKRIWNSLHMHGNLSVIKEVLYSDSTVKENCDICSLGCDSHFSQNIDSHGQHLLSKMNESQRDAIIASLRRTKCCHNSFVEQIWGPPGTGKTTTVSVLLFILLQMQRRTLTCAPTNVAIVQVASRVLNLVRGSFEVRLESGDSLYCVGDVLLFGNKERLEVSTDIEGIYMEERVKRLTECLGSLTGWQHCIRSMIDLLESCVSQYHVFVENELFKEQLINEKPTTTAELKVKPFIEFVRGRFSASASQLRRCILTFCTHIPRSFTGEENFRIMVSLLNNLNSLESLLFQENLVSDELEKLFTIRPLQADFVEFGDATAFNFFRVKSLSLLKTLLTSLGCLRLPSVKNIHSITEFCFKRASLIFCTCSSSYKLHTVDMDPLNLLVIDEAAQLKEAESTIPLQLPGMEHAILIGDECQLPAMVNSNASKECGFGRSLFYRLSSLGHSKHLLNIQYRMHPSISFFPNWKFYQNQILDAENVTCTSYEKRYLSGPYSFINVVGGREEKDDDEKSIRNMVEVAIVIKIVQNLYTAWIVSKKKLSIGIVSPYAAQVVSIQQKLSNKYEKLEGFSVKVKSIDGFQGGEEDIIILSTVRSNRHGSVGFLCSPQRTNVALTRARHCLWILGDERTLINSDSIWKALVWDAKKRHCFFDADSDECMKTTIIASKKELQQFDDLVKGNSILFKDAKWKVLFSDDFRRSFAKLSGSRLKKLVLNLLLRLSSGWRPKNRSVDSYCESSTQILKKFKVEGLYVICTIDIIKEFKYVQVLKVWDILPLEEIPKLSKRLENIFAVYTDDYINRCTEKCLEGYMLICHLLNLNVVLIHAKFNAHIVVFYLCFVRDLEIPKSWVATQEIIRFRTPSNCEGDGEVSTNPGDGRSYVENSKVSESLLLMKFYPLSSGVVNHLLSGKEHDLPMQVTDEQMDIILFSKSSFIIGRSGTGKTTILTMKLFQNEESFRVVSNGIYVAESSQVVDGPEDSKPTILRQLFVTVSPRLCYAVKQQVSHLTSIACNENSSTKINLDDLDDADVRSEFKDIPDTFVGILHKSYPLVITFDKFLMMLDGTLGNSFFERFHEARVLSLHTFIRLKKVTFDRFCSLYWPHFNSNLTKKLDPSRVFTEIISHIKGGLQVGESPDGKLSYEGYSLLSESRVSTLTKEKREAIYNLFLAYEKMKSERGEFDQGDLVNDLHHRLRNGRYEGDQMDFVYIDEVQDLSMRQISLFKYICQNVDEGYIFAGDTAQTIARGIDFRFQDIRSLFYEEFLSKTEKQKKGVVSEIFQLKQNFRTHAGVLELAQSVIEILYHYFAHSIDILEPETSLISGEAPVLLESGNDENAIMTIFGGSGGGSGGEIVGFGAEQVILVRDDCVKTEICEYVGKQALVLTIVECKGLEFQDVLLYKFFGTSPLKDQWRVIYGFMKERNWVDEKFRLSFPSFSEARHNVLCSELKQLYVAITRTRQRLWICENKEELSKPMFDYWKRRGLVQLRKLDDSVAQAMRVASSPQEWRERGKKLFYENNFVMATMCFERAGDTIWEKLAKASGLRASAEQLHGTNSEAASGYLREAAEMFEFIGRLESAASCYRDLAEYEKAGNIYLYKCGQTDAAAECFTLAGCYSEAAEAYAKGDQFSNCLAVCKMGKLFDEGINYIENWKERPNVQNKEVEQIEQDFLESCAHDYHKRKDPKSMMKFVGAFRSMETKREFLRSVDCLEELLLLEEESGNFLDAAELARSWCDVLKEADLLEKAGQCMEATFIMVWYVFYSSLWGNGNVGWPLKQFAKKEELCEKAKLLSKSGSDVLYGFVCHELNILSDQQSSLPELKNYLQASQQQHKSLRGEIVSIRKILDAHLHLNSSKYDWEDELPIDISKHSENKIFHNQVSVRTLVFYWNMWKDHVVDIFKSLGSLESGESNEYEGHIEFILNYFGVRKQCVNGNVVYLLVNKDADWVRNGGYKGLHEDGKRLTLDHIQLVFAIRSFWQLELLSVGMKVLETLQALHKLMSKGSAFHQSTCLLHIFEVSKFLLDCRYLNLAYNNRKKLEIFLGISSTYFDLVFPLDWRRSVSRDIISLKETDLSRNLLEEILFQYVNIKGDLSYWKIGKVMMICLCSRKPIAHYDKILAVLQRNPSWKSFVEKFQNSFFKITVYVALHTALQDTYRSNWRLSGYISPHSFVYLLERLLFMASFSSEIAFTTKSSFVESFTLLPLAATSDTVYSELDISFFVQIVEEILHNQVDTVSWIHKSNIDAKYYQPLLALKLVTILCLICLKVSDCSPVLLDLLVGRRNVAYMLPKKFVADLLKRRKGRHLNLKAEVVAEAFLTIEDPLLIVNKENESSRIHAPSAIFVDLRRSKAEIMNALFPKKNTHPTSNNVGVGTTPSSDSLPDSILNVNPVDGSEGELVMMNWKVLDEISEAIRNRKKGEALSLSSDGPRIKKELDELVEALATALGDEKSCDEASHAVNDLKLLARWFDTSGRQLKDLTFSSELTFLEEVTEILQNRRLFIDEFLKQLAMRKVVSESRTTGVEDETVNKDSNEDHPVKQNTQEAKQKNGKGKSKKKKNKGKKN</sequence>
<dbReference type="GO" id="GO:0016787">
    <property type="term" value="F:hydrolase activity"/>
    <property type="evidence" value="ECO:0007669"/>
    <property type="project" value="UniProtKB-UniRule"/>
</dbReference>
<evidence type="ECO:0000256" key="6">
    <source>
        <dbReference type="SAM" id="MobiDB-lite"/>
    </source>
</evidence>
<feature type="compositionally biased region" description="Basic residues" evidence="6">
    <location>
        <begin position="2731"/>
        <end position="2747"/>
    </location>
</feature>
<evidence type="ECO:0000313" key="9">
    <source>
        <dbReference type="Proteomes" id="UP001172457"/>
    </source>
</evidence>
<keyword evidence="3 5" id="KW-0347">Helicase</keyword>
<dbReference type="InterPro" id="IPR014016">
    <property type="entry name" value="UvrD-like_ATP-bd"/>
</dbReference>
<dbReference type="PROSITE" id="PS01137">
    <property type="entry name" value="TATD_1"/>
    <property type="match status" value="1"/>
</dbReference>
<evidence type="ECO:0000313" key="8">
    <source>
        <dbReference type="EMBL" id="KAJ9554221.1"/>
    </source>
</evidence>
<dbReference type="PANTHER" id="PTHR21529:SF4">
    <property type="entry name" value="TPR AND ANKYRIN REPEAT-CONTAINING PROTEIN 1"/>
    <property type="match status" value="1"/>
</dbReference>
<dbReference type="FunFam" id="3.40.50.300:FF:000326">
    <property type="entry name" value="P-loop containing nucleoside triphosphate hydrolase"/>
    <property type="match status" value="1"/>
</dbReference>
<dbReference type="GO" id="GO:0005524">
    <property type="term" value="F:ATP binding"/>
    <property type="evidence" value="ECO:0007669"/>
    <property type="project" value="UniProtKB-UniRule"/>
</dbReference>
<evidence type="ECO:0000256" key="3">
    <source>
        <dbReference type="ARBA" id="ARBA00022806"/>
    </source>
</evidence>
<evidence type="ECO:0000256" key="1">
    <source>
        <dbReference type="ARBA" id="ARBA00022741"/>
    </source>
</evidence>
<feature type="region of interest" description="Disordered" evidence="6">
    <location>
        <begin position="2699"/>
        <end position="2747"/>
    </location>
</feature>
<dbReference type="PANTHER" id="PTHR21529">
    <property type="entry name" value="MAMMARY TURMOR VIRUS RECEPTOR HOMOLOG 1, 2 MTVR1, 2"/>
    <property type="match status" value="1"/>
</dbReference>
<dbReference type="CDD" id="cd18808">
    <property type="entry name" value="SF1_C_Upf1"/>
    <property type="match status" value="1"/>
</dbReference>
<evidence type="ECO:0000259" key="7">
    <source>
        <dbReference type="PROSITE" id="PS51198"/>
    </source>
</evidence>
<dbReference type="Proteomes" id="UP001172457">
    <property type="component" value="Chromosome 4"/>
</dbReference>
<dbReference type="GO" id="GO:0005694">
    <property type="term" value="C:chromosome"/>
    <property type="evidence" value="ECO:0007669"/>
    <property type="project" value="UniProtKB-ARBA"/>
</dbReference>
<protein>
    <recommendedName>
        <fullName evidence="7">UvrD-like helicase ATP-binding domain-containing protein</fullName>
    </recommendedName>
</protein>
<gene>
    <name evidence="8" type="ORF">OSB04_018266</name>
</gene>
<dbReference type="SUPFAM" id="SSF52540">
    <property type="entry name" value="P-loop containing nucleoside triphosphate hydrolases"/>
    <property type="match status" value="2"/>
</dbReference>
<dbReference type="InterPro" id="IPR041677">
    <property type="entry name" value="DNA2/NAM7_AAA_11"/>
</dbReference>
<dbReference type="Pfam" id="PF00580">
    <property type="entry name" value="UvrD-helicase"/>
    <property type="match status" value="1"/>
</dbReference>
<keyword evidence="2 5" id="KW-0378">Hydrolase</keyword>
<accession>A0AA38THP8</accession>
<name>A0AA38THP8_9ASTR</name>
<dbReference type="PROSITE" id="PS51198">
    <property type="entry name" value="UVRD_HELICASE_ATP_BIND"/>
    <property type="match status" value="1"/>
</dbReference>
<feature type="binding site" evidence="5">
    <location>
        <begin position="1124"/>
        <end position="1131"/>
    </location>
    <ligand>
        <name>ATP</name>
        <dbReference type="ChEBI" id="CHEBI:30616"/>
    </ligand>
</feature>
<dbReference type="Gene3D" id="3.40.50.300">
    <property type="entry name" value="P-loop containing nucleotide triphosphate hydrolases"/>
    <property type="match status" value="4"/>
</dbReference>
<feature type="compositionally biased region" description="Basic and acidic residues" evidence="6">
    <location>
        <begin position="2710"/>
        <end position="2721"/>
    </location>
</feature>
<keyword evidence="9" id="KW-1185">Reference proteome</keyword>
<dbReference type="Pfam" id="PF13086">
    <property type="entry name" value="AAA_11"/>
    <property type="match status" value="1"/>
</dbReference>
<feature type="domain" description="UvrD-like helicase ATP-binding" evidence="7">
    <location>
        <begin position="1103"/>
        <end position="1474"/>
    </location>
</feature>
<dbReference type="Pfam" id="PF20073">
    <property type="entry name" value="DUF6469"/>
    <property type="match status" value="1"/>
</dbReference>
<organism evidence="8 9">
    <name type="scientific">Centaurea solstitialis</name>
    <name type="common">yellow star-thistle</name>
    <dbReference type="NCBI Taxonomy" id="347529"/>
    <lineage>
        <taxon>Eukaryota</taxon>
        <taxon>Viridiplantae</taxon>
        <taxon>Streptophyta</taxon>
        <taxon>Embryophyta</taxon>
        <taxon>Tracheophyta</taxon>
        <taxon>Spermatophyta</taxon>
        <taxon>Magnoliopsida</taxon>
        <taxon>eudicotyledons</taxon>
        <taxon>Gunneridae</taxon>
        <taxon>Pentapetalae</taxon>
        <taxon>asterids</taxon>
        <taxon>campanulids</taxon>
        <taxon>Asterales</taxon>
        <taxon>Asteraceae</taxon>
        <taxon>Carduoideae</taxon>
        <taxon>Cardueae</taxon>
        <taxon>Centaureinae</taxon>
        <taxon>Centaurea</taxon>
    </lineage>
</organism>
<evidence type="ECO:0000256" key="4">
    <source>
        <dbReference type="ARBA" id="ARBA00022840"/>
    </source>
</evidence>
<reference evidence="8" key="1">
    <citation type="submission" date="2023-03" db="EMBL/GenBank/DDBJ databases">
        <title>Chromosome-scale reference genome and RAD-based genetic map of yellow starthistle (Centaurea solstitialis) reveal putative structural variation and QTLs associated with invader traits.</title>
        <authorList>
            <person name="Reatini B."/>
            <person name="Cang F.A."/>
            <person name="Jiang Q."/>
            <person name="Mckibben M.T.W."/>
            <person name="Barker M.S."/>
            <person name="Rieseberg L.H."/>
            <person name="Dlugosch K.M."/>
        </authorList>
    </citation>
    <scope>NUCLEOTIDE SEQUENCE</scope>
    <source>
        <strain evidence="8">CAN-66</strain>
        <tissue evidence="8">Leaf</tissue>
    </source>
</reference>
<dbReference type="EMBL" id="JARYMX010000004">
    <property type="protein sequence ID" value="KAJ9554221.1"/>
    <property type="molecule type" value="Genomic_DNA"/>
</dbReference>
<keyword evidence="1 5" id="KW-0547">Nucleotide-binding</keyword>
<dbReference type="Pfam" id="PF13087">
    <property type="entry name" value="AAA_12"/>
    <property type="match status" value="1"/>
</dbReference>
<evidence type="ECO:0000256" key="5">
    <source>
        <dbReference type="PROSITE-ProRule" id="PRU00560"/>
    </source>
</evidence>